<dbReference type="Proteomes" id="UP000677218">
    <property type="component" value="Unassembled WGS sequence"/>
</dbReference>
<keyword evidence="2" id="KW-0732">Signal</keyword>
<accession>A0A916QIS3</accession>
<evidence type="ECO:0000256" key="2">
    <source>
        <dbReference type="SAM" id="SignalP"/>
    </source>
</evidence>
<comment type="caution">
    <text evidence="4">The sequence shown here is derived from an EMBL/GenBank/DDBJ whole genome shotgun (WGS) entry which is preliminary data.</text>
</comment>
<dbReference type="Gene3D" id="3.10.310.50">
    <property type="match status" value="1"/>
</dbReference>
<keyword evidence="1" id="KW-0812">Transmembrane</keyword>
<dbReference type="Pfam" id="PF04536">
    <property type="entry name" value="TPM_phosphatase"/>
    <property type="match status" value="1"/>
</dbReference>
<feature type="chain" id="PRO_5038780451" description="TPM domain-containing protein" evidence="2">
    <location>
        <begin position="20"/>
        <end position="205"/>
    </location>
</feature>
<dbReference type="InterPro" id="IPR007621">
    <property type="entry name" value="TPM_dom"/>
</dbReference>
<keyword evidence="1" id="KW-0472">Membrane</keyword>
<evidence type="ECO:0000259" key="3">
    <source>
        <dbReference type="Pfam" id="PF04536"/>
    </source>
</evidence>
<keyword evidence="5" id="KW-1185">Reference proteome</keyword>
<evidence type="ECO:0000256" key="1">
    <source>
        <dbReference type="SAM" id="Phobius"/>
    </source>
</evidence>
<dbReference type="RefSeq" id="WP_371870180.1">
    <property type="nucleotide sequence ID" value="NZ_BMAY01000004.1"/>
</dbReference>
<keyword evidence="1" id="KW-1133">Transmembrane helix</keyword>
<evidence type="ECO:0000313" key="5">
    <source>
        <dbReference type="Proteomes" id="UP000677218"/>
    </source>
</evidence>
<dbReference type="EMBL" id="BMAY01000004">
    <property type="protein sequence ID" value="GFZ26887.1"/>
    <property type="molecule type" value="Genomic_DNA"/>
</dbReference>
<sequence length="205" mass="23499">MKKLSALLALVVVFLTATGFSDYSFSDKANVLDQTTRQLISEKNSRYLQTKEEPQIIVKTVKRTKKLTPKNLDKKKRTVYIVVGVNEKNKKNVQIFSTKDLHSSFTATVRSNIIRAAVDDLRSTKKDKFNEGIRFVFRAVATKIDQRYNYSLDKYDLNDSEMNKISHPHSVALPLALGIVVIIAALSYLFKQTRLRQSRKNENQK</sequence>
<reference evidence="4" key="1">
    <citation type="submission" date="2020-08" db="EMBL/GenBank/DDBJ databases">
        <title>Taxonomic study for Lactobacillus species isolated from hardwood bark.</title>
        <authorList>
            <person name="Tohno M."/>
            <person name="Tanizawa Y."/>
        </authorList>
    </citation>
    <scope>NUCLEOTIDE SEQUENCE</scope>
    <source>
        <strain evidence="4">B40</strain>
    </source>
</reference>
<feature type="transmembrane region" description="Helical" evidence="1">
    <location>
        <begin position="171"/>
        <end position="190"/>
    </location>
</feature>
<name>A0A916QIS3_9LACO</name>
<feature type="domain" description="TPM" evidence="3">
    <location>
        <begin position="26"/>
        <end position="141"/>
    </location>
</feature>
<proteinExistence type="predicted"/>
<evidence type="ECO:0000313" key="4">
    <source>
        <dbReference type="EMBL" id="GFZ26887.1"/>
    </source>
</evidence>
<dbReference type="AlphaFoldDB" id="A0A916QIS3"/>
<organism evidence="4 5">
    <name type="scientific">Lactobacillus corticis</name>
    <dbReference type="NCBI Taxonomy" id="2201249"/>
    <lineage>
        <taxon>Bacteria</taxon>
        <taxon>Bacillati</taxon>
        <taxon>Bacillota</taxon>
        <taxon>Bacilli</taxon>
        <taxon>Lactobacillales</taxon>
        <taxon>Lactobacillaceae</taxon>
        <taxon>Lactobacillus</taxon>
    </lineage>
</organism>
<feature type="signal peptide" evidence="2">
    <location>
        <begin position="1"/>
        <end position="19"/>
    </location>
</feature>
<gene>
    <name evidence="4" type="ORF">LCB40_07670</name>
</gene>
<protein>
    <recommendedName>
        <fullName evidence="3">TPM domain-containing protein</fullName>
    </recommendedName>
</protein>